<evidence type="ECO:0000313" key="3">
    <source>
        <dbReference type="EMBL" id="CAF4786738.1"/>
    </source>
</evidence>
<keyword evidence="5" id="KW-1185">Reference proteome</keyword>
<feature type="non-terminal residue" evidence="2">
    <location>
        <position position="80"/>
    </location>
</feature>
<feature type="region of interest" description="Disordered" evidence="1">
    <location>
        <begin position="1"/>
        <end position="80"/>
    </location>
</feature>
<feature type="non-terminal residue" evidence="2">
    <location>
        <position position="1"/>
    </location>
</feature>
<accession>A0A816TIB7</accession>
<evidence type="ECO:0000313" key="4">
    <source>
        <dbReference type="Proteomes" id="UP000663856"/>
    </source>
</evidence>
<feature type="compositionally biased region" description="Polar residues" evidence="1">
    <location>
        <begin position="24"/>
        <end position="39"/>
    </location>
</feature>
<protein>
    <submittedName>
        <fullName evidence="2">Uncharacterized protein</fullName>
    </submittedName>
</protein>
<dbReference type="EMBL" id="CAJNRF010008435">
    <property type="protein sequence ID" value="CAF2101470.1"/>
    <property type="molecule type" value="Genomic_DNA"/>
</dbReference>
<comment type="caution">
    <text evidence="2">The sequence shown here is derived from an EMBL/GenBank/DDBJ whole genome shotgun (WGS) entry which is preliminary data.</text>
</comment>
<gene>
    <name evidence="3" type="ORF">OVN521_LOCUS51379</name>
    <name evidence="2" type="ORF">WKI299_LOCUS20318</name>
</gene>
<evidence type="ECO:0000313" key="5">
    <source>
        <dbReference type="Proteomes" id="UP000663866"/>
    </source>
</evidence>
<evidence type="ECO:0000313" key="2">
    <source>
        <dbReference type="EMBL" id="CAF2101470.1"/>
    </source>
</evidence>
<dbReference type="AlphaFoldDB" id="A0A816TIB7"/>
<feature type="compositionally biased region" description="Basic and acidic residues" evidence="1">
    <location>
        <begin position="1"/>
        <end position="10"/>
    </location>
</feature>
<feature type="compositionally biased region" description="Acidic residues" evidence="1">
    <location>
        <begin position="43"/>
        <end position="52"/>
    </location>
</feature>
<dbReference type="EMBL" id="CAJOBG010123241">
    <property type="protein sequence ID" value="CAF4786738.1"/>
    <property type="molecule type" value="Genomic_DNA"/>
</dbReference>
<organism evidence="2 4">
    <name type="scientific">Rotaria magnacalcarata</name>
    <dbReference type="NCBI Taxonomy" id="392030"/>
    <lineage>
        <taxon>Eukaryota</taxon>
        <taxon>Metazoa</taxon>
        <taxon>Spiralia</taxon>
        <taxon>Gnathifera</taxon>
        <taxon>Rotifera</taxon>
        <taxon>Eurotatoria</taxon>
        <taxon>Bdelloidea</taxon>
        <taxon>Philodinida</taxon>
        <taxon>Philodinidae</taxon>
        <taxon>Rotaria</taxon>
    </lineage>
</organism>
<dbReference type="Proteomes" id="UP000663866">
    <property type="component" value="Unassembled WGS sequence"/>
</dbReference>
<feature type="compositionally biased region" description="Polar residues" evidence="1">
    <location>
        <begin position="55"/>
        <end position="64"/>
    </location>
</feature>
<dbReference type="Proteomes" id="UP000663856">
    <property type="component" value="Unassembled WGS sequence"/>
</dbReference>
<name>A0A816TIB7_9BILA</name>
<reference evidence="2" key="1">
    <citation type="submission" date="2021-02" db="EMBL/GenBank/DDBJ databases">
        <authorList>
            <person name="Nowell W R."/>
        </authorList>
    </citation>
    <scope>NUCLEOTIDE SEQUENCE</scope>
</reference>
<evidence type="ECO:0000256" key="1">
    <source>
        <dbReference type="SAM" id="MobiDB-lite"/>
    </source>
</evidence>
<sequence>SSSSKRDLKPTTRTLRSHARAKVNSLTLIQSSSNTYNNVRNDENEDDDDDGEPGNLQNNLSNKSIKIDKERSTAKTSSSS</sequence>
<proteinExistence type="predicted"/>